<dbReference type="EC" id="2.5.1.120" evidence="6"/>
<feature type="binding site" evidence="6 7">
    <location>
        <position position="77"/>
    </location>
    <ligand>
        <name>[4Fe-4S] cluster</name>
        <dbReference type="ChEBI" id="CHEBI:49883"/>
        <note>4Fe-4S-S-AdoMet</note>
    </ligand>
</feature>
<gene>
    <name evidence="6 10" type="primary">mqnE</name>
    <name evidence="10" type="ORF">EIM92_08800</name>
</gene>
<dbReference type="SFLD" id="SFLDG01064">
    <property type="entry name" value="F420__menaquinone_cofactor_bio"/>
    <property type="match status" value="1"/>
</dbReference>
<feature type="binding site" evidence="6 7">
    <location>
        <position position="73"/>
    </location>
    <ligand>
        <name>[4Fe-4S] cluster</name>
        <dbReference type="ChEBI" id="CHEBI:49883"/>
        <note>4Fe-4S-S-AdoMet</note>
    </ligand>
</feature>
<dbReference type="InterPro" id="IPR034405">
    <property type="entry name" value="F420"/>
</dbReference>
<dbReference type="OrthoDB" id="9802027at2"/>
<keyword evidence="3 6" id="KW-0479">Metal-binding</keyword>
<evidence type="ECO:0000259" key="9">
    <source>
        <dbReference type="PROSITE" id="PS51918"/>
    </source>
</evidence>
<dbReference type="SUPFAM" id="SSF102114">
    <property type="entry name" value="Radical SAM enzymes"/>
    <property type="match status" value="1"/>
</dbReference>
<feature type="binding site" evidence="6 7">
    <location>
        <position position="80"/>
    </location>
    <ligand>
        <name>[4Fe-4S] cluster</name>
        <dbReference type="ChEBI" id="CHEBI:49883"/>
        <note>4Fe-4S-S-AdoMet</note>
    </ligand>
</feature>
<dbReference type="CDD" id="cd01335">
    <property type="entry name" value="Radical_SAM"/>
    <property type="match status" value="1"/>
</dbReference>
<evidence type="ECO:0000256" key="8">
    <source>
        <dbReference type="PIRSR" id="PIRSR004762-2"/>
    </source>
</evidence>
<dbReference type="InterPro" id="IPR058240">
    <property type="entry name" value="rSAM_sf"/>
</dbReference>
<accession>A0A3S8RU04</accession>
<keyword evidence="4 6" id="KW-0408">Iron</keyword>
<dbReference type="InterPro" id="IPR006638">
    <property type="entry name" value="Elp3/MiaA/NifB-like_rSAM"/>
</dbReference>
<dbReference type="SFLD" id="SFLDF00343">
    <property type="entry name" value="aminofutalosine_synthase_(mqnE"/>
    <property type="match status" value="1"/>
</dbReference>
<dbReference type="PIRSF" id="PIRSF004762">
    <property type="entry name" value="CHP00423"/>
    <property type="match status" value="1"/>
</dbReference>
<dbReference type="EMBL" id="CP034248">
    <property type="protein sequence ID" value="AZK46263.1"/>
    <property type="molecule type" value="Genomic_DNA"/>
</dbReference>
<evidence type="ECO:0000256" key="7">
    <source>
        <dbReference type="PIRSR" id="PIRSR004762-1"/>
    </source>
</evidence>
<name>A0A3S8RU04_9BACL</name>
<comment type="catalytic activity">
    <reaction evidence="6">
        <text>3-[(1-carboxyvinyl)-oxy]benzoate + S-adenosyl-L-methionine + H2O = 6-amino-6-deoxyfutalosine + hydrogencarbonate + L-methionine + H(+)</text>
        <dbReference type="Rhea" id="RHEA:33075"/>
        <dbReference type="ChEBI" id="CHEBI:15377"/>
        <dbReference type="ChEBI" id="CHEBI:15378"/>
        <dbReference type="ChEBI" id="CHEBI:17544"/>
        <dbReference type="ChEBI" id="CHEBI:57844"/>
        <dbReference type="ChEBI" id="CHEBI:59789"/>
        <dbReference type="ChEBI" id="CHEBI:64286"/>
        <dbReference type="ChEBI" id="CHEBI:76981"/>
        <dbReference type="EC" id="2.5.1.120"/>
    </reaction>
</comment>
<evidence type="ECO:0000256" key="5">
    <source>
        <dbReference type="ARBA" id="ARBA00023014"/>
    </source>
</evidence>
<evidence type="ECO:0000313" key="11">
    <source>
        <dbReference type="Proteomes" id="UP000273145"/>
    </source>
</evidence>
<keyword evidence="1 6" id="KW-0004">4Fe-4S</keyword>
<dbReference type="NCBIfam" id="TIGR03700">
    <property type="entry name" value="mena_SCO4494"/>
    <property type="match status" value="1"/>
</dbReference>
<dbReference type="AlphaFoldDB" id="A0A3S8RU04"/>
<dbReference type="PROSITE" id="PS51918">
    <property type="entry name" value="RADICAL_SAM"/>
    <property type="match status" value="1"/>
</dbReference>
<dbReference type="Pfam" id="PF19288">
    <property type="entry name" value="CofH_C"/>
    <property type="match status" value="1"/>
</dbReference>
<evidence type="ECO:0000256" key="1">
    <source>
        <dbReference type="ARBA" id="ARBA00022485"/>
    </source>
</evidence>
<protein>
    <recommendedName>
        <fullName evidence="6">Aminodeoxyfutalosine synthase</fullName>
        <shortName evidence="6">AFL synthase</shortName>
        <shortName evidence="6">Aminofutalosine synthase</shortName>
        <ecNumber evidence="6">2.5.1.120</ecNumber>
    </recommendedName>
    <alternativeName>
        <fullName evidence="6">Menaquinone biosynthetic enzyme MqnE</fullName>
    </alternativeName>
</protein>
<dbReference type="GO" id="GO:0005506">
    <property type="term" value="F:iron ion binding"/>
    <property type="evidence" value="ECO:0007669"/>
    <property type="project" value="UniProtKB-UniRule"/>
</dbReference>
<dbReference type="RefSeq" id="WP_125082328.1">
    <property type="nucleotide sequence ID" value="NZ_CP034248.1"/>
</dbReference>
<dbReference type="KEGG" id="plen:EIM92_08800"/>
<keyword evidence="6" id="KW-0474">Menaquinone biosynthesis</keyword>
<evidence type="ECO:0000256" key="4">
    <source>
        <dbReference type="ARBA" id="ARBA00023004"/>
    </source>
</evidence>
<comment type="cofactor">
    <cofactor evidence="6 7">
        <name>[4Fe-4S] cluster</name>
        <dbReference type="ChEBI" id="CHEBI:49883"/>
    </cofactor>
    <text evidence="6 7">Binds 1 [4Fe-4S] cluster. The cluster is coordinated with 3 cysteines and an exchangeable S-adenosyl-L-methionine.</text>
</comment>
<dbReference type="SMART" id="SM00729">
    <property type="entry name" value="Elp3"/>
    <property type="match status" value="1"/>
</dbReference>
<keyword evidence="5 6" id="KW-0411">Iron-sulfur</keyword>
<dbReference type="SFLD" id="SFLDG01389">
    <property type="entry name" value="menaquinone_synthsis_involved"/>
    <property type="match status" value="1"/>
</dbReference>
<dbReference type="InterPro" id="IPR007197">
    <property type="entry name" value="rSAM"/>
</dbReference>
<dbReference type="Pfam" id="PF04055">
    <property type="entry name" value="Radical_SAM"/>
    <property type="match status" value="1"/>
</dbReference>
<dbReference type="HAMAP" id="MF_00993">
    <property type="entry name" value="MqnE"/>
    <property type="match status" value="1"/>
</dbReference>
<dbReference type="GO" id="GO:0009234">
    <property type="term" value="P:menaquinone biosynthetic process"/>
    <property type="evidence" value="ECO:0007669"/>
    <property type="project" value="UniProtKB-UniRule"/>
</dbReference>
<feature type="binding site" evidence="8">
    <location>
        <position position="185"/>
    </location>
    <ligand>
        <name>S-adenosyl-L-methionine</name>
        <dbReference type="ChEBI" id="CHEBI:59789"/>
    </ligand>
</feature>
<keyword evidence="11" id="KW-1185">Reference proteome</keyword>
<comment type="similarity">
    <text evidence="6">Belongs to the radical SAM superfamily. MqnE family.</text>
</comment>
<dbReference type="Proteomes" id="UP000273145">
    <property type="component" value="Chromosome"/>
</dbReference>
<dbReference type="InterPro" id="IPR022432">
    <property type="entry name" value="MqnE"/>
</dbReference>
<dbReference type="InterPro" id="IPR013785">
    <property type="entry name" value="Aldolase_TIM"/>
</dbReference>
<comment type="function">
    <text evidence="6">Radical SAM enzyme that catalyzes the addition of the adenosyl radical to the double bond of 3-[(1-carboxyvinyl)oxy]benzoate, leading to aminodeoxyfutalosine (AFL), a key intermediate in the formation of menaquinone (MK, vitamin K2) from chorismate.</text>
</comment>
<keyword evidence="6" id="KW-0808">Transferase</keyword>
<dbReference type="PANTHER" id="PTHR43076">
    <property type="entry name" value="FO SYNTHASE (COFH)"/>
    <property type="match status" value="1"/>
</dbReference>
<dbReference type="GO" id="GO:0051539">
    <property type="term" value="F:4 iron, 4 sulfur cluster binding"/>
    <property type="evidence" value="ECO:0007669"/>
    <property type="project" value="UniProtKB-KW"/>
</dbReference>
<evidence type="ECO:0000256" key="3">
    <source>
        <dbReference type="ARBA" id="ARBA00022723"/>
    </source>
</evidence>
<evidence type="ECO:0000256" key="6">
    <source>
        <dbReference type="HAMAP-Rule" id="MF_00993"/>
    </source>
</evidence>
<dbReference type="InterPro" id="IPR045567">
    <property type="entry name" value="CofH/MnqC-like_C"/>
</dbReference>
<sequence length="368" mass="41842">MSIAISPNIDSKMADIVAKVRQGQRLSLEDGVYLYESDDLLTIGQLANEVNLKKNGHKVYFIENMSLYFTNVCESYCAFCNFRKDQGEEGSYTLSGEEMVAYVEQHIHPGIREFHIVGGHNNHVPFQYYVDSLKALKDRFPEVTLKAYTAAEIEFFTRISGLSTREVLMELQKAGLQSLTGGGAEILSDQYRQKMKVDKANVDQYLDVHRTAHQLGMKTHTTMLYGAIESHEDRIRHMLQIRELQDETHGFMVFIPLSMQPRNKNASITRRNSAYEDLKTIAISRLMLDNIQHIKAYFINIGVQLTQVALTFGASDVHGTIIKEKISHAAGALTPEGLTRKELIWLIQGAGRIPVERDTFYNEIQIYE</sequence>
<dbReference type="PANTHER" id="PTHR43076:SF7">
    <property type="entry name" value="AMINODEOXYFUTALOSINE SYNTHASE"/>
    <property type="match status" value="1"/>
</dbReference>
<feature type="binding site" evidence="8">
    <location>
        <position position="79"/>
    </location>
    <ligand>
        <name>S-adenosyl-L-methionine</name>
        <dbReference type="ChEBI" id="CHEBI:59789"/>
    </ligand>
</feature>
<organism evidence="10 11">
    <name type="scientific">Paenibacillus lentus</name>
    <dbReference type="NCBI Taxonomy" id="1338368"/>
    <lineage>
        <taxon>Bacteria</taxon>
        <taxon>Bacillati</taxon>
        <taxon>Bacillota</taxon>
        <taxon>Bacilli</taxon>
        <taxon>Bacillales</taxon>
        <taxon>Paenibacillaceae</taxon>
        <taxon>Paenibacillus</taxon>
    </lineage>
</organism>
<dbReference type="GO" id="GO:0044689">
    <property type="term" value="F:7,8-didemethyl-8-hydroxy-5-deazariboflavin synthase activity"/>
    <property type="evidence" value="ECO:0007669"/>
    <property type="project" value="TreeGrafter"/>
</dbReference>
<reference evidence="10 11" key="1">
    <citation type="submission" date="2018-11" db="EMBL/GenBank/DDBJ databases">
        <title>Genome sequencing of Paenibacillus lentus DSM25539(T).</title>
        <authorList>
            <person name="Kook J.-K."/>
            <person name="Park S.-N."/>
            <person name="Lim Y.K."/>
        </authorList>
    </citation>
    <scope>NUCLEOTIDE SEQUENCE [LARGE SCALE GENOMIC DNA]</scope>
    <source>
        <strain evidence="10 11">DSM 25539</strain>
    </source>
</reference>
<proteinExistence type="inferred from homology"/>
<dbReference type="SFLD" id="SFLDS00029">
    <property type="entry name" value="Radical_SAM"/>
    <property type="match status" value="1"/>
</dbReference>
<dbReference type="NCBIfam" id="TIGR00423">
    <property type="entry name" value="CofH family radical SAM protein"/>
    <property type="match status" value="1"/>
</dbReference>
<keyword evidence="2 6" id="KW-0949">S-adenosyl-L-methionine</keyword>
<dbReference type="UniPathway" id="UPA00079"/>
<evidence type="ECO:0000313" key="10">
    <source>
        <dbReference type="EMBL" id="AZK46263.1"/>
    </source>
</evidence>
<dbReference type="Gene3D" id="3.20.20.70">
    <property type="entry name" value="Aldolase class I"/>
    <property type="match status" value="1"/>
</dbReference>
<feature type="domain" description="Radical SAM core" evidence="9">
    <location>
        <begin position="59"/>
        <end position="292"/>
    </location>
</feature>
<evidence type="ECO:0000256" key="2">
    <source>
        <dbReference type="ARBA" id="ARBA00022691"/>
    </source>
</evidence>
<dbReference type="InterPro" id="IPR020050">
    <property type="entry name" value="FO_synthase_su2"/>
</dbReference>
<comment type="pathway">
    <text evidence="6">Quinol/quinone metabolism; menaquinone biosynthesis.</text>
</comment>
<dbReference type="GO" id="GO:0102573">
    <property type="term" value="F:aminodeoxyfutalosine synthase activity"/>
    <property type="evidence" value="ECO:0007669"/>
    <property type="project" value="UniProtKB-EC"/>
</dbReference>